<dbReference type="InterPro" id="IPR027373">
    <property type="entry name" value="RHH_dom"/>
</dbReference>
<dbReference type="Gene3D" id="1.10.3990.20">
    <property type="entry name" value="protein bp1543"/>
    <property type="match status" value="1"/>
</dbReference>
<gene>
    <name evidence="2" type="ORF">P775_25915</name>
</gene>
<comment type="caution">
    <text evidence="2">The sequence shown here is derived from an EMBL/GenBank/DDBJ whole genome shotgun (WGS) entry which is preliminary data.</text>
</comment>
<feature type="domain" description="Ribbon-helix-helix" evidence="1">
    <location>
        <begin position="16"/>
        <end position="80"/>
    </location>
</feature>
<name>A0A2G8R385_9RHOB</name>
<dbReference type="AlphaFoldDB" id="A0A2G8R385"/>
<organism evidence="2 3">
    <name type="scientific">Puniceibacterium antarcticum</name>
    <dbReference type="NCBI Taxonomy" id="1206336"/>
    <lineage>
        <taxon>Bacteria</taxon>
        <taxon>Pseudomonadati</taxon>
        <taxon>Pseudomonadota</taxon>
        <taxon>Alphaproteobacteria</taxon>
        <taxon>Rhodobacterales</taxon>
        <taxon>Paracoccaceae</taxon>
        <taxon>Puniceibacterium</taxon>
    </lineage>
</organism>
<sequence>MCQVFAGQDPERYASTTRRLRLNGQSTSVRLENAFWAILDEIAEGDGASTPQFLSTLHSEILQLKGEPQNFTSVLRTTCLIFLSKQAATQTAHEEVLMAAE</sequence>
<dbReference type="EMBL" id="AWWI01000176">
    <property type="protein sequence ID" value="PIL15618.1"/>
    <property type="molecule type" value="Genomic_DNA"/>
</dbReference>
<proteinExistence type="predicted"/>
<dbReference type="OrthoDB" id="5458732at2"/>
<evidence type="ECO:0000313" key="3">
    <source>
        <dbReference type="Proteomes" id="UP000231259"/>
    </source>
</evidence>
<protein>
    <recommendedName>
        <fullName evidence="1">Ribbon-helix-helix domain-containing protein</fullName>
    </recommendedName>
</protein>
<dbReference type="Pfam" id="PF13467">
    <property type="entry name" value="RHH_4"/>
    <property type="match status" value="1"/>
</dbReference>
<dbReference type="InterPro" id="IPR038268">
    <property type="entry name" value="RHH_sf"/>
</dbReference>
<dbReference type="RefSeq" id="WP_099913480.1">
    <property type="nucleotide sequence ID" value="NZ_AWWI01000176.1"/>
</dbReference>
<keyword evidence="3" id="KW-1185">Reference proteome</keyword>
<evidence type="ECO:0000313" key="2">
    <source>
        <dbReference type="EMBL" id="PIL15618.1"/>
    </source>
</evidence>
<accession>A0A2G8R385</accession>
<evidence type="ECO:0000259" key="1">
    <source>
        <dbReference type="Pfam" id="PF13467"/>
    </source>
</evidence>
<dbReference type="Proteomes" id="UP000231259">
    <property type="component" value="Unassembled WGS sequence"/>
</dbReference>
<reference evidence="2 3" key="1">
    <citation type="submission" date="2013-09" db="EMBL/GenBank/DDBJ databases">
        <title>Genome sequencing of Phaeobacter antarcticus sp. nov. SM1211.</title>
        <authorList>
            <person name="Zhang X.-Y."/>
            <person name="Liu C."/>
            <person name="Chen X.-L."/>
            <person name="Xie B.-B."/>
            <person name="Qin Q.-L."/>
            <person name="Rong J.-C."/>
            <person name="Zhang Y.-Z."/>
        </authorList>
    </citation>
    <scope>NUCLEOTIDE SEQUENCE [LARGE SCALE GENOMIC DNA]</scope>
    <source>
        <strain evidence="2 3">SM1211</strain>
    </source>
</reference>